<feature type="domain" description="ABC transporter" evidence="19">
    <location>
        <begin position="1316"/>
        <end position="1554"/>
    </location>
</feature>
<dbReference type="SUPFAM" id="SSF90123">
    <property type="entry name" value="ABC transporter transmembrane region"/>
    <property type="match status" value="2"/>
</dbReference>
<dbReference type="PROSITE" id="PS50929">
    <property type="entry name" value="ABC_TM1F"/>
    <property type="match status" value="2"/>
</dbReference>
<evidence type="ECO:0000256" key="4">
    <source>
        <dbReference type="ARBA" id="ARBA00022448"/>
    </source>
</evidence>
<evidence type="ECO:0000256" key="17">
    <source>
        <dbReference type="SAM" id="MobiDB-lite"/>
    </source>
</evidence>
<dbReference type="CDD" id="cd03250">
    <property type="entry name" value="ABCC_MRP_domain1"/>
    <property type="match status" value="1"/>
</dbReference>
<dbReference type="Proteomes" id="UP000694844">
    <property type="component" value="Chromosome 2"/>
</dbReference>
<dbReference type="RefSeq" id="XP_022316598.1">
    <property type="nucleotide sequence ID" value="XM_022460890.1"/>
</dbReference>
<feature type="compositionally biased region" description="Polar residues" evidence="17">
    <location>
        <begin position="907"/>
        <end position="922"/>
    </location>
</feature>
<dbReference type="Pfam" id="PF24357">
    <property type="entry name" value="TMD0_ABC"/>
    <property type="match status" value="1"/>
</dbReference>
<accession>A0A8B8CL74</accession>
<feature type="transmembrane region" description="Helical" evidence="18">
    <location>
        <begin position="430"/>
        <end position="452"/>
    </location>
</feature>
<feature type="transmembrane region" description="Helical" evidence="18">
    <location>
        <begin position="1221"/>
        <end position="1241"/>
    </location>
</feature>
<feature type="transmembrane region" description="Helical" evidence="18">
    <location>
        <begin position="972"/>
        <end position="996"/>
    </location>
</feature>
<organism evidence="21 22">
    <name type="scientific">Crassostrea virginica</name>
    <name type="common">Eastern oyster</name>
    <dbReference type="NCBI Taxonomy" id="6565"/>
    <lineage>
        <taxon>Eukaryota</taxon>
        <taxon>Metazoa</taxon>
        <taxon>Spiralia</taxon>
        <taxon>Lophotrochozoa</taxon>
        <taxon>Mollusca</taxon>
        <taxon>Bivalvia</taxon>
        <taxon>Autobranchia</taxon>
        <taxon>Pteriomorphia</taxon>
        <taxon>Ostreida</taxon>
        <taxon>Ostreoidea</taxon>
        <taxon>Ostreidae</taxon>
        <taxon>Crassostrea</taxon>
    </lineage>
</organism>
<sequence length="1559" mass="176528">MAKERGDMFCDGVFWDANQTWYTEEPDFTSCFQKTVLLWMPCAFLIVFAPIRVYLLHQEDSSSLRLSKLNIAKTVLAIWVAVVCVLEVGKSVYFLDAGSVVPAVDFISPLVLLLTMVLCIVLLQYERRRGVYSSGFLLVFWLLLAVAGVFIFQSKLRKAMKTGIADLMAFTTFHLFFAAVLIELILSAFVDGGHFSHDEKRCPEEVSSFLSKITFWWFTRMVIKGYKHSLVVEDLWHLQNEDSCAVVVSHFTKHWKKEIHRRNVKQQRVNVPERLSTGEVVEIQTFTGDTGEEFGNESETKISAKLLRVLVRAYLPSFLFTAFLKLIYDVMQFISPLLLKLIILFIENKTEYSWRGMFYSVLMFVLAMLQSLILHQYFHGCQLLGMKIRTSLTCLVYRKMLILSNAAKRESTTGEIVNLMSVDAQRFMDLMTYVHTVWSGPLQIIVALYFLYMELGPSIFAGFGLMVILIPFNAWIAQKTRDLQVKQMNLKDARIKLMNEVLNGIKVLKLYAWEESFEEKIHEVRRKEMRVLRTMAYLNAFLSFTWTTAPVLVSLITFAVFVLSDPSHILNAEKAFVSLALFNLLRFPMSMLPQVISNIVQTSVSLNRLQKFLNNKELDEDAVIKKEDCKYAVMISNGTFTWDKTCQSATTLRQITLNIPEGSLVAIVGPVGSGKSSFLSAILGEMEKIHGEVTVRGSLAFVTQQAWIQNLTLRDNILFGKAKCDAEYEQVLEDCALLADLEILPAGDMTEIGEKGINLSGGQKQRVSLARAVYQDADVYLLDDPLSAVDAHVGKHIFEKVIGYKGILHNKTRILVTHGLGYLPFVDLIVVMNDGEVTEVGTFKELMGHAGSFAEYVRNYLCQKLEDDETILTDDVLDEDMISIQLTDCTSTENVRSTESLYDVQENARSTPQRVSESSNVIESLDHMKSSEKIHSEEIPKESDKLLQKNEMQSDQKQIQEEKMETGSVKFAVFWIYVKSVGVILSLVTVFFFVLYNGASVYTNVWLSEWSNDRPIIRNGTNGTLVKEVDISKRNMRLWMYGVLGLLQGLFTIIASLALYIGNIHAGKALHARLINNVLASPMMFFDTTPIGRILNRFSKDIDVIDTQIGRTYESWLSCLLRVISVPIVIGYSTPYFLIVFIPLAVLYIAVQRFYVATSRQLKRLESTLKSPIYSHFGESISGVATIRAFGQQQRFISDSERKVDENNQSYFPSIIANRWLAVRLEFVGNSVVFFACLFAVLGRDTLTGGIVGLSVSYALNITQTLNWLVRMTTELETNIVAVERVKEYSEISREAPMKIDATKPEDTWPKKGEIVFDKYCVRYREGLDFVLKDITCKIHPSEKIGIVGRTGAGKSTLLLGLFRIIESAKGQIRIDGVDISKLGLYDLRSKLPLYPRSFVSNEPVLFSGSLRMNLDPFNAHSDNTVWTALEHAHLKVFVESLPDKLYHDCSEGGENLSVGQRQLICLARALLRKTKILILDEATAAVDMETDEYIQKTIRREFASCTILTIAHRLNTVMDSNRVMVLSSGSITEFDNPQKLLNDENSVFYKMAKDANLV</sequence>
<keyword evidence="9" id="KW-0067">ATP-binding</keyword>
<dbReference type="CDD" id="cd18603">
    <property type="entry name" value="ABC_6TM_MRP1_2_3_6_D2_like"/>
    <property type="match status" value="1"/>
</dbReference>
<dbReference type="GeneID" id="111120164"/>
<dbReference type="GO" id="GO:0005886">
    <property type="term" value="C:plasma membrane"/>
    <property type="evidence" value="ECO:0007669"/>
    <property type="project" value="UniProtKB-SubCell"/>
</dbReference>
<keyword evidence="6 18" id="KW-0812">Transmembrane</keyword>
<feature type="transmembrane region" description="Helical" evidence="18">
    <location>
        <begin position="130"/>
        <end position="152"/>
    </location>
</feature>
<comment type="catalytic activity">
    <reaction evidence="15">
        <text>leukotriene C4(in) + ATP + H2O = leukotriene C4(out) + ADP + phosphate + H(+)</text>
        <dbReference type="Rhea" id="RHEA:38963"/>
        <dbReference type="ChEBI" id="CHEBI:15377"/>
        <dbReference type="ChEBI" id="CHEBI:15378"/>
        <dbReference type="ChEBI" id="CHEBI:30616"/>
        <dbReference type="ChEBI" id="CHEBI:43474"/>
        <dbReference type="ChEBI" id="CHEBI:57973"/>
        <dbReference type="ChEBI" id="CHEBI:456216"/>
    </reaction>
    <physiologicalReaction direction="left-to-right" evidence="15">
        <dbReference type="Rhea" id="RHEA:38964"/>
    </physiologicalReaction>
</comment>
<keyword evidence="7" id="KW-0677">Repeat</keyword>
<dbReference type="GO" id="GO:0006869">
    <property type="term" value="P:lipid transport"/>
    <property type="evidence" value="ECO:0007669"/>
    <property type="project" value="UniProtKB-KW"/>
</dbReference>
<dbReference type="Pfam" id="PF00005">
    <property type="entry name" value="ABC_tran"/>
    <property type="match status" value="2"/>
</dbReference>
<name>A0A8B8CL74_CRAVI</name>
<feature type="region of interest" description="Disordered" evidence="17">
    <location>
        <begin position="927"/>
        <end position="961"/>
    </location>
</feature>
<dbReference type="PROSITE" id="PS50893">
    <property type="entry name" value="ABC_TRANSPORTER_2"/>
    <property type="match status" value="2"/>
</dbReference>
<keyword evidence="8" id="KW-0547">Nucleotide-binding</keyword>
<dbReference type="PANTHER" id="PTHR24223">
    <property type="entry name" value="ATP-BINDING CASSETTE SUB-FAMILY C"/>
    <property type="match status" value="1"/>
</dbReference>
<comment type="catalytic activity">
    <reaction evidence="16">
        <text>17beta-estradiol 17-O-(beta-D-glucuronate)(in) + ATP + H2O = 17beta-estradiol 17-O-(beta-D-glucuronate)(out) + ADP + phosphate + H(+)</text>
        <dbReference type="Rhea" id="RHEA:60128"/>
        <dbReference type="ChEBI" id="CHEBI:15377"/>
        <dbReference type="ChEBI" id="CHEBI:15378"/>
        <dbReference type="ChEBI" id="CHEBI:30616"/>
        <dbReference type="ChEBI" id="CHEBI:43474"/>
        <dbReference type="ChEBI" id="CHEBI:82961"/>
        <dbReference type="ChEBI" id="CHEBI:456216"/>
    </reaction>
    <physiologicalReaction direction="left-to-right" evidence="16">
        <dbReference type="Rhea" id="RHEA:60129"/>
    </physiologicalReaction>
</comment>
<dbReference type="FunFam" id="1.20.1560.10:FF:000007">
    <property type="entry name" value="ATP-binding cassette subfamily C member 1"/>
    <property type="match status" value="1"/>
</dbReference>
<dbReference type="InterPro" id="IPR056227">
    <property type="entry name" value="TMD0_ABC"/>
</dbReference>
<dbReference type="InterPro" id="IPR005292">
    <property type="entry name" value="MRP"/>
</dbReference>
<dbReference type="InterPro" id="IPR027417">
    <property type="entry name" value="P-loop_NTPase"/>
</dbReference>
<evidence type="ECO:0000256" key="16">
    <source>
        <dbReference type="ARBA" id="ARBA00047576"/>
    </source>
</evidence>
<dbReference type="SMART" id="SM00382">
    <property type="entry name" value="AAA"/>
    <property type="match status" value="2"/>
</dbReference>
<feature type="domain" description="ABC transmembrane type-1" evidence="20">
    <location>
        <begin position="987"/>
        <end position="1278"/>
    </location>
</feature>
<evidence type="ECO:0000256" key="1">
    <source>
        <dbReference type="ARBA" id="ARBA00004128"/>
    </source>
</evidence>
<dbReference type="KEGG" id="cvn:111120164"/>
<proteinExistence type="inferred from homology"/>
<evidence type="ECO:0000313" key="21">
    <source>
        <dbReference type="Proteomes" id="UP000694844"/>
    </source>
</evidence>
<dbReference type="PROSITE" id="PS00211">
    <property type="entry name" value="ABC_TRANSPORTER_1"/>
    <property type="match status" value="2"/>
</dbReference>
<keyword evidence="12" id="KW-0445">Lipid transport</keyword>
<evidence type="ECO:0000256" key="5">
    <source>
        <dbReference type="ARBA" id="ARBA00022475"/>
    </source>
</evidence>
<dbReference type="InterPro" id="IPR003439">
    <property type="entry name" value="ABC_transporter-like_ATP-bd"/>
</dbReference>
<comment type="subcellular location">
    <subcellularLocation>
        <location evidence="2">Cell membrane</location>
        <topology evidence="2">Multi-pass membrane protein</topology>
    </subcellularLocation>
    <subcellularLocation>
        <location evidence="1">Vacuole membrane</location>
        <topology evidence="1">Multi-pass membrane protein</topology>
    </subcellularLocation>
</comment>
<evidence type="ECO:0000256" key="8">
    <source>
        <dbReference type="ARBA" id="ARBA00022741"/>
    </source>
</evidence>
<protein>
    <submittedName>
        <fullName evidence="22">Multidrug resistance-associated protein 1-like</fullName>
    </submittedName>
</protein>
<dbReference type="FunFam" id="1.20.1560.10:FF:000001">
    <property type="entry name" value="ATP-binding cassette subfamily C member 1"/>
    <property type="match status" value="1"/>
</dbReference>
<dbReference type="GO" id="GO:0016887">
    <property type="term" value="F:ATP hydrolysis activity"/>
    <property type="evidence" value="ECO:0007669"/>
    <property type="project" value="InterPro"/>
</dbReference>
<dbReference type="InterPro" id="IPR017871">
    <property type="entry name" value="ABC_transporter-like_CS"/>
</dbReference>
<reference evidence="22" key="1">
    <citation type="submission" date="2025-08" db="UniProtKB">
        <authorList>
            <consortium name="RefSeq"/>
        </authorList>
    </citation>
    <scope>IDENTIFICATION</scope>
    <source>
        <tissue evidence="22">Whole sample</tissue>
    </source>
</reference>
<dbReference type="InterPro" id="IPR011527">
    <property type="entry name" value="ABC1_TM_dom"/>
</dbReference>
<feature type="transmembrane region" description="Helical" evidence="18">
    <location>
        <begin position="106"/>
        <end position="123"/>
    </location>
</feature>
<feature type="transmembrane region" description="Helical" evidence="18">
    <location>
        <begin position="458"/>
        <end position="477"/>
    </location>
</feature>
<dbReference type="NCBIfam" id="TIGR00957">
    <property type="entry name" value="MRP_assoc_pro"/>
    <property type="match status" value="1"/>
</dbReference>
<keyword evidence="10" id="KW-1278">Translocase</keyword>
<evidence type="ECO:0000259" key="20">
    <source>
        <dbReference type="PROSITE" id="PS50929"/>
    </source>
</evidence>
<dbReference type="PANTHER" id="PTHR24223:SF443">
    <property type="entry name" value="MULTIDRUG-RESISTANCE LIKE PROTEIN 1, ISOFORM I"/>
    <property type="match status" value="1"/>
</dbReference>
<feature type="domain" description="ABC transporter" evidence="19">
    <location>
        <begin position="633"/>
        <end position="859"/>
    </location>
</feature>
<feature type="region of interest" description="Disordered" evidence="17">
    <location>
        <begin position="903"/>
        <end position="922"/>
    </location>
</feature>
<evidence type="ECO:0000256" key="3">
    <source>
        <dbReference type="ARBA" id="ARBA00009726"/>
    </source>
</evidence>
<evidence type="ECO:0000256" key="18">
    <source>
        <dbReference type="SAM" id="Phobius"/>
    </source>
</evidence>
<evidence type="ECO:0000256" key="6">
    <source>
        <dbReference type="ARBA" id="ARBA00022692"/>
    </source>
</evidence>
<keyword evidence="4" id="KW-0813">Transport</keyword>
<keyword evidence="21" id="KW-1185">Reference proteome</keyword>
<gene>
    <name evidence="22" type="primary">LOC111120164</name>
</gene>
<dbReference type="CDD" id="cd18595">
    <property type="entry name" value="ABC_6TM_MRP1_2_3_6_D1_like"/>
    <property type="match status" value="1"/>
</dbReference>
<comment type="similarity">
    <text evidence="3">Belongs to the ABC transporter superfamily. ABCC family. Conjugate transporter (TC 3.A.1.208) subfamily.</text>
</comment>
<dbReference type="InterPro" id="IPR003593">
    <property type="entry name" value="AAA+_ATPase"/>
</dbReference>
<evidence type="ECO:0000256" key="12">
    <source>
        <dbReference type="ARBA" id="ARBA00023055"/>
    </source>
</evidence>
<evidence type="ECO:0000256" key="14">
    <source>
        <dbReference type="ARBA" id="ARBA00034018"/>
    </source>
</evidence>
<evidence type="ECO:0000256" key="13">
    <source>
        <dbReference type="ARBA" id="ARBA00023136"/>
    </source>
</evidence>
<feature type="transmembrane region" description="Helical" evidence="18">
    <location>
        <begin position="1136"/>
        <end position="1156"/>
    </location>
</feature>
<keyword evidence="5" id="KW-1003">Cell membrane</keyword>
<keyword evidence="13 18" id="KW-0472">Membrane</keyword>
<comment type="catalytic activity">
    <reaction evidence="14">
        <text>ATP + H2O + xenobioticSide 1 = ADP + phosphate + xenobioticSide 2.</text>
        <dbReference type="EC" id="7.6.2.2"/>
    </reaction>
</comment>
<evidence type="ECO:0000256" key="9">
    <source>
        <dbReference type="ARBA" id="ARBA00022840"/>
    </source>
</evidence>
<dbReference type="Gene3D" id="3.40.50.300">
    <property type="entry name" value="P-loop containing nucleotide triphosphate hydrolases"/>
    <property type="match status" value="2"/>
</dbReference>
<evidence type="ECO:0000256" key="11">
    <source>
        <dbReference type="ARBA" id="ARBA00022989"/>
    </source>
</evidence>
<keyword evidence="11 18" id="KW-1133">Transmembrane helix</keyword>
<feature type="transmembrane region" description="Helical" evidence="18">
    <location>
        <begin position="1038"/>
        <end position="1061"/>
    </location>
</feature>
<dbReference type="Gene3D" id="1.20.1560.10">
    <property type="entry name" value="ABC transporter type 1, transmembrane domain"/>
    <property type="match status" value="2"/>
</dbReference>
<evidence type="ECO:0000259" key="19">
    <source>
        <dbReference type="PROSITE" id="PS50893"/>
    </source>
</evidence>
<dbReference type="CDD" id="cd03244">
    <property type="entry name" value="ABCC_MRP_domain2"/>
    <property type="match status" value="1"/>
</dbReference>
<evidence type="ECO:0000256" key="7">
    <source>
        <dbReference type="ARBA" id="ARBA00022737"/>
    </source>
</evidence>
<feature type="transmembrane region" description="Helical" evidence="18">
    <location>
        <begin position="36"/>
        <end position="55"/>
    </location>
</feature>
<dbReference type="GO" id="GO:0005524">
    <property type="term" value="F:ATP binding"/>
    <property type="evidence" value="ECO:0007669"/>
    <property type="project" value="UniProtKB-KW"/>
</dbReference>
<dbReference type="InterPro" id="IPR036640">
    <property type="entry name" value="ABC1_TM_sf"/>
</dbReference>
<dbReference type="Pfam" id="PF00664">
    <property type="entry name" value="ABC_membrane"/>
    <property type="match status" value="2"/>
</dbReference>
<feature type="transmembrane region" description="Helical" evidence="18">
    <location>
        <begin position="358"/>
        <end position="378"/>
    </location>
</feature>
<evidence type="ECO:0000256" key="2">
    <source>
        <dbReference type="ARBA" id="ARBA00004651"/>
    </source>
</evidence>
<dbReference type="FunFam" id="3.40.50.300:FF:000293">
    <property type="entry name" value="ATP binding cassette subfamily C member 1"/>
    <property type="match status" value="1"/>
</dbReference>
<dbReference type="FunFam" id="3.40.50.300:FF:000074">
    <property type="entry name" value="Multidrug resistance-associated protein 5 isoform 1"/>
    <property type="match status" value="1"/>
</dbReference>
<evidence type="ECO:0000313" key="22">
    <source>
        <dbReference type="RefSeq" id="XP_022316598.1"/>
    </source>
</evidence>
<dbReference type="GO" id="GO:0005774">
    <property type="term" value="C:vacuolar membrane"/>
    <property type="evidence" value="ECO:0007669"/>
    <property type="project" value="UniProtKB-SubCell"/>
</dbReference>
<dbReference type="OrthoDB" id="6500128at2759"/>
<evidence type="ECO:0000256" key="15">
    <source>
        <dbReference type="ARBA" id="ARBA00047523"/>
    </source>
</evidence>
<feature type="transmembrane region" description="Helical" evidence="18">
    <location>
        <begin position="172"/>
        <end position="190"/>
    </location>
</feature>
<feature type="domain" description="ABC transmembrane type-1" evidence="20">
    <location>
        <begin position="319"/>
        <end position="601"/>
    </location>
</feature>
<dbReference type="InterPro" id="IPR050173">
    <property type="entry name" value="ABC_transporter_C-like"/>
</dbReference>
<dbReference type="GO" id="GO:0008559">
    <property type="term" value="F:ABC-type xenobiotic transporter activity"/>
    <property type="evidence" value="ECO:0007669"/>
    <property type="project" value="UniProtKB-EC"/>
</dbReference>
<dbReference type="SUPFAM" id="SSF52540">
    <property type="entry name" value="P-loop containing nucleoside triphosphate hydrolases"/>
    <property type="match status" value="2"/>
</dbReference>
<feature type="transmembrane region" description="Helical" evidence="18">
    <location>
        <begin position="536"/>
        <end position="563"/>
    </location>
</feature>
<evidence type="ECO:0000256" key="10">
    <source>
        <dbReference type="ARBA" id="ARBA00022967"/>
    </source>
</evidence>